<feature type="transmembrane region" description="Helical" evidence="1">
    <location>
        <begin position="441"/>
        <end position="463"/>
    </location>
</feature>
<keyword evidence="1" id="KW-0472">Membrane</keyword>
<dbReference type="RefSeq" id="WP_044248077.1">
    <property type="nucleotide sequence ID" value="NZ_ASRX01000066.1"/>
</dbReference>
<keyword evidence="1" id="KW-1133">Transmembrane helix</keyword>
<dbReference type="STRING" id="1192034.CAP_7426"/>
<keyword evidence="1" id="KW-0812">Transmembrane</keyword>
<gene>
    <name evidence="2" type="ORF">CAP_7426</name>
</gene>
<sequence length="715" mass="74602">MRKGQSARPLGGMARSVRHAALAALVALAAGTGLVVGAAEAAAQVTTAPPPGAGSVVAEASAAISAGSSIPWGWNQIVVRVQNNGAQPARGEVEVTGHQYTSDEVFQASAPYTVGPSATVHVRVPVRVPSYGSFDVRVMDERLGEVRSQSFNSNGTPSVVLLDVVPASRLRAAIHEMPVAPLFLDPTSGTRGPSSSTSLMVSQANVDPATGDPLLPDRPALYASADAVLMRTDTLSRLHGAELDALAGFVLGGGTVALIVARPEDLRSQTLVSLVGGEVTGTTKSPELKQAISPTPSASGMGGRALTFAPHPKDEVGVELRGWAGGNLRPSPYGNAATYGLGEVHLLAFDPSSGPALDDPWVHVRLVDLARRAYDRRSTVVFKPGSEPARSDVNKIRRELDPNESTRWSVLLSTLILCIYAVLAGPVNFTLARQKHKPLRALWHLPLYAAAAFGTIVGIGIAARGLDGRARHLTLVEAGAGMTQGAARRYRGFFASQSEGMTVRTTDASSVVSTAVAAELSKQRDKLVVDRDGARLVNVAALPWQTVVIREDGFASLGEGISVVPTPSGGATVVNRSGRTLRAAVLVLPGGKAFLFERIADGDRVASTAGRDLSTFLDGQTWLAAVTRGRTVGSLSVHNLEAPDLGKLIGPVAPGLSDAWQAMGTAASHAADWFPDGVPTLIAQLDGGEGRRSDTGLRLESDRLLVRIVGWGGRP</sequence>
<name>A0A017T0N2_9BACT</name>
<reference evidence="2 3" key="1">
    <citation type="submission" date="2013-05" db="EMBL/GenBank/DDBJ databases">
        <title>Genome assembly of Chondromyces apiculatus DSM 436.</title>
        <authorList>
            <person name="Sharma G."/>
            <person name="Khatri I."/>
            <person name="Kaur C."/>
            <person name="Mayilraj S."/>
            <person name="Subramanian S."/>
        </authorList>
    </citation>
    <scope>NUCLEOTIDE SEQUENCE [LARGE SCALE GENOMIC DNA]</scope>
    <source>
        <strain evidence="2 3">DSM 436</strain>
    </source>
</reference>
<feature type="transmembrane region" description="Helical" evidence="1">
    <location>
        <begin position="408"/>
        <end position="429"/>
    </location>
</feature>
<comment type="caution">
    <text evidence="2">The sequence shown here is derived from an EMBL/GenBank/DDBJ whole genome shotgun (WGS) entry which is preliminary data.</text>
</comment>
<protein>
    <submittedName>
        <fullName evidence="2">Uncharacterized protein</fullName>
    </submittedName>
</protein>
<dbReference type="AlphaFoldDB" id="A0A017T0N2"/>
<dbReference type="EMBL" id="ASRX01000066">
    <property type="protein sequence ID" value="EYF02086.1"/>
    <property type="molecule type" value="Genomic_DNA"/>
</dbReference>
<evidence type="ECO:0000256" key="1">
    <source>
        <dbReference type="SAM" id="Phobius"/>
    </source>
</evidence>
<evidence type="ECO:0000313" key="3">
    <source>
        <dbReference type="Proteomes" id="UP000019678"/>
    </source>
</evidence>
<dbReference type="Proteomes" id="UP000019678">
    <property type="component" value="Unassembled WGS sequence"/>
</dbReference>
<accession>A0A017T0N2</accession>
<evidence type="ECO:0000313" key="2">
    <source>
        <dbReference type="EMBL" id="EYF02086.1"/>
    </source>
</evidence>
<dbReference type="OrthoDB" id="5490148at2"/>
<keyword evidence="3" id="KW-1185">Reference proteome</keyword>
<organism evidence="2 3">
    <name type="scientific">Chondromyces apiculatus DSM 436</name>
    <dbReference type="NCBI Taxonomy" id="1192034"/>
    <lineage>
        <taxon>Bacteria</taxon>
        <taxon>Pseudomonadati</taxon>
        <taxon>Myxococcota</taxon>
        <taxon>Polyangia</taxon>
        <taxon>Polyangiales</taxon>
        <taxon>Polyangiaceae</taxon>
        <taxon>Chondromyces</taxon>
    </lineage>
</organism>
<proteinExistence type="predicted"/>